<evidence type="ECO:0000256" key="3">
    <source>
        <dbReference type="ARBA" id="ARBA00022692"/>
    </source>
</evidence>
<evidence type="ECO:0000313" key="8">
    <source>
        <dbReference type="EMBL" id="KKL56752.1"/>
    </source>
</evidence>
<evidence type="ECO:0000256" key="1">
    <source>
        <dbReference type="ARBA" id="ARBA00022475"/>
    </source>
</evidence>
<organism evidence="8">
    <name type="scientific">marine sediment metagenome</name>
    <dbReference type="NCBI Taxonomy" id="412755"/>
    <lineage>
        <taxon>unclassified sequences</taxon>
        <taxon>metagenomes</taxon>
        <taxon>ecological metagenomes</taxon>
    </lineage>
</organism>
<evidence type="ECO:0008006" key="9">
    <source>
        <dbReference type="Google" id="ProtNLM"/>
    </source>
</evidence>
<dbReference type="GO" id="GO:0008961">
    <property type="term" value="F:phosphatidylglycerol-prolipoprotein diacylglyceryl transferase activity"/>
    <property type="evidence" value="ECO:0007669"/>
    <property type="project" value="InterPro"/>
</dbReference>
<dbReference type="AlphaFoldDB" id="A0A0F9G050"/>
<keyword evidence="4 7" id="KW-1133">Transmembrane helix</keyword>
<feature type="transmembrane region" description="Helical" evidence="7">
    <location>
        <begin position="118"/>
        <end position="138"/>
    </location>
</feature>
<protein>
    <recommendedName>
        <fullName evidence="9">Prolipoprotein diacylglyceryl transferase</fullName>
    </recommendedName>
</protein>
<sequence length="227" mass="24078">IIGARGLYILENWSLFEDDLGDIFAINTGGISIYGALIGGAIGAWGYAYITRLPSIPKAADIAAIGAILGMAVGRIGDIINGEHFAEATSLPWGVRYTNPDSPSLLAFGDPNLVQHPAVAYELLGDLAIFLLLLLIYARVTRSGVAFFSWVVLYGALRLGVSFLRLDDIVLLGLRTAQLISIASMALALPAIIYLLRTPPQEEELSLADEGPLIGEEGAEGEPAEGL</sequence>
<comment type="caution">
    <text evidence="8">The sequence shown here is derived from an EMBL/GenBank/DDBJ whole genome shotgun (WGS) entry which is preliminary data.</text>
</comment>
<keyword evidence="2" id="KW-0808">Transferase</keyword>
<keyword evidence="5 7" id="KW-0472">Membrane</keyword>
<feature type="transmembrane region" description="Helical" evidence="7">
    <location>
        <begin position="176"/>
        <end position="196"/>
    </location>
</feature>
<feature type="transmembrane region" description="Helical" evidence="7">
    <location>
        <begin position="23"/>
        <end position="47"/>
    </location>
</feature>
<dbReference type="EMBL" id="LAZR01030391">
    <property type="protein sequence ID" value="KKL56752.1"/>
    <property type="molecule type" value="Genomic_DNA"/>
</dbReference>
<dbReference type="PANTHER" id="PTHR30589">
    <property type="entry name" value="PROLIPOPROTEIN DIACYLGLYCERYL TRANSFERASE"/>
    <property type="match status" value="1"/>
</dbReference>
<evidence type="ECO:0000256" key="6">
    <source>
        <dbReference type="SAM" id="MobiDB-lite"/>
    </source>
</evidence>
<gene>
    <name evidence="8" type="ORF">LCGC14_2242290</name>
</gene>
<keyword evidence="1" id="KW-1003">Cell membrane</keyword>
<feature type="compositionally biased region" description="Acidic residues" evidence="6">
    <location>
        <begin position="217"/>
        <end position="227"/>
    </location>
</feature>
<evidence type="ECO:0000256" key="2">
    <source>
        <dbReference type="ARBA" id="ARBA00022679"/>
    </source>
</evidence>
<name>A0A0F9G050_9ZZZZ</name>
<proteinExistence type="predicted"/>
<accession>A0A0F9G050</accession>
<feature type="non-terminal residue" evidence="8">
    <location>
        <position position="1"/>
    </location>
</feature>
<feature type="transmembrane region" description="Helical" evidence="7">
    <location>
        <begin position="59"/>
        <end position="77"/>
    </location>
</feature>
<feature type="transmembrane region" description="Helical" evidence="7">
    <location>
        <begin position="145"/>
        <end position="164"/>
    </location>
</feature>
<evidence type="ECO:0000256" key="7">
    <source>
        <dbReference type="SAM" id="Phobius"/>
    </source>
</evidence>
<keyword evidence="3 7" id="KW-0812">Transmembrane</keyword>
<evidence type="ECO:0000256" key="5">
    <source>
        <dbReference type="ARBA" id="ARBA00023136"/>
    </source>
</evidence>
<evidence type="ECO:0000256" key="4">
    <source>
        <dbReference type="ARBA" id="ARBA00022989"/>
    </source>
</evidence>
<feature type="region of interest" description="Disordered" evidence="6">
    <location>
        <begin position="207"/>
        <end position="227"/>
    </location>
</feature>
<dbReference type="Pfam" id="PF01790">
    <property type="entry name" value="LGT"/>
    <property type="match status" value="1"/>
</dbReference>
<dbReference type="GO" id="GO:0005886">
    <property type="term" value="C:plasma membrane"/>
    <property type="evidence" value="ECO:0007669"/>
    <property type="project" value="InterPro"/>
</dbReference>
<dbReference type="PANTHER" id="PTHR30589:SF0">
    <property type="entry name" value="PHOSPHATIDYLGLYCEROL--PROLIPOPROTEIN DIACYLGLYCERYL TRANSFERASE"/>
    <property type="match status" value="1"/>
</dbReference>
<dbReference type="GO" id="GO:0042158">
    <property type="term" value="P:lipoprotein biosynthetic process"/>
    <property type="evidence" value="ECO:0007669"/>
    <property type="project" value="InterPro"/>
</dbReference>
<dbReference type="InterPro" id="IPR001640">
    <property type="entry name" value="Lgt"/>
</dbReference>
<reference evidence="8" key="1">
    <citation type="journal article" date="2015" name="Nature">
        <title>Complex archaea that bridge the gap between prokaryotes and eukaryotes.</title>
        <authorList>
            <person name="Spang A."/>
            <person name="Saw J.H."/>
            <person name="Jorgensen S.L."/>
            <person name="Zaremba-Niedzwiedzka K."/>
            <person name="Martijn J."/>
            <person name="Lind A.E."/>
            <person name="van Eijk R."/>
            <person name="Schleper C."/>
            <person name="Guy L."/>
            <person name="Ettema T.J."/>
        </authorList>
    </citation>
    <scope>NUCLEOTIDE SEQUENCE</scope>
</reference>